<sequence>MAIDKKAFRSLSYGLHIVTAQGESGRAGCVVNTFAQVTSTPAQVSIAINKENATTAVILESGMFEASVLSQNATMELIGRFGFHTSADTDKFSDTAVEFDEAGIPYVAEQTVAHFLAKVKGTLDLGTHMLIVGEVVQAEALSSDEPMTYAYYHQVKGGKTPPKASSYEAPDAQVEVAAPQEAAERKVAWRCTICGHIEYVDELPDDFRCPICGVGKELFERIEL</sequence>
<dbReference type="InterPro" id="IPR048574">
    <property type="entry name" value="RUBY_RBDX"/>
</dbReference>
<dbReference type="PANTHER" id="PTHR30466">
    <property type="entry name" value="FLAVIN REDUCTASE"/>
    <property type="match status" value="1"/>
</dbReference>
<name>A0A3N0AED3_9ACTN</name>
<dbReference type="Proteomes" id="UP000267368">
    <property type="component" value="Unassembled WGS sequence"/>
</dbReference>
<keyword evidence="2" id="KW-0560">Oxidoreductase</keyword>
<dbReference type="RefSeq" id="WP_123198507.1">
    <property type="nucleotide sequence ID" value="NZ_QICB01000006.1"/>
</dbReference>
<protein>
    <submittedName>
        <fullName evidence="4">Flavin reductase</fullName>
    </submittedName>
</protein>
<dbReference type="GO" id="GO:0042602">
    <property type="term" value="F:riboflavin reductase (NADPH) activity"/>
    <property type="evidence" value="ECO:0007669"/>
    <property type="project" value="TreeGrafter"/>
</dbReference>
<dbReference type="InterPro" id="IPR024934">
    <property type="entry name" value="Rubredoxin-like_dom"/>
</dbReference>
<dbReference type="OrthoDB" id="3176898at2"/>
<proteinExistence type="predicted"/>
<dbReference type="Gene3D" id="2.20.28.10">
    <property type="match status" value="1"/>
</dbReference>
<reference evidence="5" key="1">
    <citation type="submission" date="2018-05" db="EMBL/GenBank/DDBJ databases">
        <title>Genome Sequencing of selected type strains of the family Eggerthellaceae.</title>
        <authorList>
            <person name="Danylec N."/>
            <person name="Stoll D.A."/>
            <person name="Doetsch A."/>
            <person name="Huch M."/>
        </authorList>
    </citation>
    <scope>NUCLEOTIDE SEQUENCE [LARGE SCALE GENOMIC DNA]</scope>
    <source>
        <strain evidence="5">DSM 17537</strain>
    </source>
</reference>
<dbReference type="PANTHER" id="PTHR30466:SF1">
    <property type="entry name" value="FMN REDUCTASE (NADH) RUTF"/>
    <property type="match status" value="1"/>
</dbReference>
<dbReference type="Pfam" id="PF01613">
    <property type="entry name" value="Flavin_Reduct"/>
    <property type="match status" value="1"/>
</dbReference>
<dbReference type="GO" id="GO:0010181">
    <property type="term" value="F:FMN binding"/>
    <property type="evidence" value="ECO:0007669"/>
    <property type="project" value="InterPro"/>
</dbReference>
<dbReference type="Pfam" id="PF21349">
    <property type="entry name" value="RUBY_RBDX"/>
    <property type="match status" value="1"/>
</dbReference>
<evidence type="ECO:0000256" key="2">
    <source>
        <dbReference type="ARBA" id="ARBA00023002"/>
    </source>
</evidence>
<dbReference type="SUPFAM" id="SSF50475">
    <property type="entry name" value="FMN-binding split barrel"/>
    <property type="match status" value="1"/>
</dbReference>
<dbReference type="AlphaFoldDB" id="A0A3N0AED3"/>
<dbReference type="InterPro" id="IPR002563">
    <property type="entry name" value="Flavin_Rdtase-like_dom"/>
</dbReference>
<dbReference type="Gene3D" id="2.30.110.10">
    <property type="entry name" value="Electron Transport, Fmn-binding Protein, Chain A"/>
    <property type="match status" value="1"/>
</dbReference>
<accession>A0A3N0AED3</accession>
<evidence type="ECO:0000313" key="4">
    <source>
        <dbReference type="EMBL" id="RNL19155.1"/>
    </source>
</evidence>
<dbReference type="SUPFAM" id="SSF57802">
    <property type="entry name" value="Rubredoxin-like"/>
    <property type="match status" value="1"/>
</dbReference>
<comment type="cofactor">
    <cofactor evidence="1">
        <name>Fe(3+)</name>
        <dbReference type="ChEBI" id="CHEBI:29034"/>
    </cofactor>
</comment>
<dbReference type="PROSITE" id="PS50903">
    <property type="entry name" value="RUBREDOXIN_LIKE"/>
    <property type="match status" value="1"/>
</dbReference>
<evidence type="ECO:0000313" key="5">
    <source>
        <dbReference type="Proteomes" id="UP000267368"/>
    </source>
</evidence>
<keyword evidence="5" id="KW-1185">Reference proteome</keyword>
<evidence type="ECO:0000259" key="3">
    <source>
        <dbReference type="PROSITE" id="PS50903"/>
    </source>
</evidence>
<evidence type="ECO:0000256" key="1">
    <source>
        <dbReference type="ARBA" id="ARBA00001965"/>
    </source>
</evidence>
<dbReference type="InterPro" id="IPR050268">
    <property type="entry name" value="NADH-dep_flavin_reductase"/>
</dbReference>
<dbReference type="CDD" id="cd00350">
    <property type="entry name" value="rubredoxin_like"/>
    <property type="match status" value="1"/>
</dbReference>
<dbReference type="GO" id="GO:0005506">
    <property type="term" value="F:iron ion binding"/>
    <property type="evidence" value="ECO:0007669"/>
    <property type="project" value="InterPro"/>
</dbReference>
<comment type="caution">
    <text evidence="4">The sequence shown here is derived from an EMBL/GenBank/DDBJ whole genome shotgun (WGS) entry which is preliminary data.</text>
</comment>
<dbReference type="InterPro" id="IPR012349">
    <property type="entry name" value="Split_barrel_FMN-bd"/>
</dbReference>
<dbReference type="SMART" id="SM00903">
    <property type="entry name" value="Flavin_Reduct"/>
    <property type="match status" value="1"/>
</dbReference>
<feature type="domain" description="Rubredoxin-like" evidence="3">
    <location>
        <begin position="186"/>
        <end position="222"/>
    </location>
</feature>
<gene>
    <name evidence="4" type="ORF">DMP07_07365</name>
</gene>
<dbReference type="EMBL" id="QICB01000006">
    <property type="protein sequence ID" value="RNL19155.1"/>
    <property type="molecule type" value="Genomic_DNA"/>
</dbReference>
<organism evidence="4 5">
    <name type="scientific">Slackia faecicanis</name>
    <dbReference type="NCBI Taxonomy" id="255723"/>
    <lineage>
        <taxon>Bacteria</taxon>
        <taxon>Bacillati</taxon>
        <taxon>Actinomycetota</taxon>
        <taxon>Coriobacteriia</taxon>
        <taxon>Eggerthellales</taxon>
        <taxon>Eggerthellaceae</taxon>
        <taxon>Slackia</taxon>
    </lineage>
</organism>